<dbReference type="Gene3D" id="2.120.10.30">
    <property type="entry name" value="TolB, C-terminal domain"/>
    <property type="match status" value="1"/>
</dbReference>
<dbReference type="RefSeq" id="WP_052386852.1">
    <property type="nucleotide sequence ID" value="NZ_CP073767.1"/>
</dbReference>
<dbReference type="InterPro" id="IPR011042">
    <property type="entry name" value="6-blade_b-propeller_TolB-like"/>
</dbReference>
<organism evidence="3 4">
    <name type="scientific">Dactylosporangium aurantiacum</name>
    <dbReference type="NCBI Taxonomy" id="35754"/>
    <lineage>
        <taxon>Bacteria</taxon>
        <taxon>Bacillati</taxon>
        <taxon>Actinomycetota</taxon>
        <taxon>Actinomycetes</taxon>
        <taxon>Micromonosporales</taxon>
        <taxon>Micromonosporaceae</taxon>
        <taxon>Dactylosporangium</taxon>
    </lineage>
</organism>
<dbReference type="EMBL" id="CP073767">
    <property type="protein sequence ID" value="UWZ54772.1"/>
    <property type="molecule type" value="Genomic_DNA"/>
</dbReference>
<gene>
    <name evidence="3" type="ORF">Daura_00230</name>
</gene>
<keyword evidence="4" id="KW-1185">Reference proteome</keyword>
<sequence>MSDPLHTGLSEIADKVAPADLLDRSLRRSRRIGQRRAMAAAGGVTLAVVAAVGVTLGVNGPDRPSPGPEISATAAPSPPVLPSSAPPSSPSVPSSSPPVAGSVAGLPGWLYYQPAAGSSGTTTLARLDGGRLVPVASGVDFPTVSPDGTAIAALDGDRVVITDRDGKHRRHLGSGLAGVGYEPAWSPAGDRILVAGGPADSRPRYGVLTVATGAFTPLPHDPGGIHYLWSGDGKRLGYATGECRIGVADADGGNARLVPTVRSCDPFSLSPDGSMIAVDVILPGQDAGDIGPNRTADAIIDTSTGKAVTLPVTGAVTQILFGSDGTILVRASRPGGTTLTLLAADRSVRTTVTEPAVAKGWLLAGYR</sequence>
<dbReference type="Proteomes" id="UP001058003">
    <property type="component" value="Chromosome"/>
</dbReference>
<reference evidence="3" key="1">
    <citation type="submission" date="2021-04" db="EMBL/GenBank/DDBJ databases">
        <title>Dactylosporangium aurantiacum NRRL B-8018 full assembly.</title>
        <authorList>
            <person name="Hartkoorn R.C."/>
            <person name="Beaudoing E."/>
            <person name="Hot D."/>
        </authorList>
    </citation>
    <scope>NUCLEOTIDE SEQUENCE</scope>
    <source>
        <strain evidence="3">NRRL B-8018</strain>
    </source>
</reference>
<dbReference type="SUPFAM" id="SSF69304">
    <property type="entry name" value="Tricorn protease N-terminal domain"/>
    <property type="match status" value="1"/>
</dbReference>
<evidence type="ECO:0000256" key="2">
    <source>
        <dbReference type="SAM" id="Phobius"/>
    </source>
</evidence>
<dbReference type="KEGG" id="daur:Daura_00230"/>
<proteinExistence type="predicted"/>
<dbReference type="OrthoDB" id="3347970at2"/>
<protein>
    <submittedName>
        <fullName evidence="3">Uncharacterized protein</fullName>
    </submittedName>
</protein>
<accession>A0A9Q9IIX8</accession>
<keyword evidence="2" id="KW-0812">Transmembrane</keyword>
<dbReference type="AlphaFoldDB" id="A0A9Q9IIX8"/>
<feature type="transmembrane region" description="Helical" evidence="2">
    <location>
        <begin position="37"/>
        <end position="58"/>
    </location>
</feature>
<keyword evidence="2" id="KW-1133">Transmembrane helix</keyword>
<evidence type="ECO:0000313" key="3">
    <source>
        <dbReference type="EMBL" id="UWZ54772.1"/>
    </source>
</evidence>
<name>A0A9Q9IIX8_9ACTN</name>
<keyword evidence="2" id="KW-0472">Membrane</keyword>
<feature type="compositionally biased region" description="Pro residues" evidence="1">
    <location>
        <begin position="76"/>
        <end position="90"/>
    </location>
</feature>
<evidence type="ECO:0000256" key="1">
    <source>
        <dbReference type="SAM" id="MobiDB-lite"/>
    </source>
</evidence>
<feature type="region of interest" description="Disordered" evidence="1">
    <location>
        <begin position="60"/>
        <end position="99"/>
    </location>
</feature>
<evidence type="ECO:0000313" key="4">
    <source>
        <dbReference type="Proteomes" id="UP001058003"/>
    </source>
</evidence>